<dbReference type="InterPro" id="IPR011006">
    <property type="entry name" value="CheY-like_superfamily"/>
</dbReference>
<dbReference type="SMART" id="SM00267">
    <property type="entry name" value="GGDEF"/>
    <property type="match status" value="1"/>
</dbReference>
<dbReference type="GO" id="GO:0005886">
    <property type="term" value="C:plasma membrane"/>
    <property type="evidence" value="ECO:0007669"/>
    <property type="project" value="TreeGrafter"/>
</dbReference>
<feature type="domain" description="Response regulatory" evidence="5">
    <location>
        <begin position="5"/>
        <end position="118"/>
    </location>
</feature>
<comment type="cofactor">
    <cofactor evidence="1">
        <name>Mg(2+)</name>
        <dbReference type="ChEBI" id="CHEBI:18420"/>
    </cofactor>
</comment>
<sequence>MSRYKILVVEDSRAFRNYLCFQLNQAGFQPVFADSIKQAKAILSNEQDFLCAVLDYCLPDGQDGEIIDLILSQNIKVIVLTAQFSRKIRDTVLSKGVIDYLLKDSPASVAYLTPLLQRLEANFRHKAMVVEDSATVRRYLVNLLQKQNLETISAHNGKDALKLLAQHPDITLIITDNDMPEKDGLTLIREIRQQYNRNQIAILGLSGSNYSTVTPLFLKAGANDFLKKPFNQEEFYCRIHHMLNMKDTSDKLYRMANQDALTGLWNRRYFFDQGCADSCCKSRNIAMLDIDFFKKVNDTYGHDAGDVVLVHVSQQLQHHFPDTDATVARFGGEEFCIQSCLGKELFINQLEKLRVCIEELVIEYQNAPIKVTISIGVASGAKPLGELLKAADDALYDAKQNGRNQLKLAAA</sequence>
<gene>
    <name evidence="7" type="ORF">C942_01758</name>
</gene>
<evidence type="ECO:0000259" key="5">
    <source>
        <dbReference type="PROSITE" id="PS50110"/>
    </source>
</evidence>
<dbReference type="InterPro" id="IPR050469">
    <property type="entry name" value="Diguanylate_Cyclase"/>
</dbReference>
<dbReference type="Gene3D" id="3.40.50.2300">
    <property type="match status" value="2"/>
</dbReference>
<dbReference type="GO" id="GO:0000160">
    <property type="term" value="P:phosphorelay signal transduction system"/>
    <property type="evidence" value="ECO:0007669"/>
    <property type="project" value="InterPro"/>
</dbReference>
<dbReference type="InterPro" id="IPR001789">
    <property type="entry name" value="Sig_transdc_resp-reg_receiver"/>
</dbReference>
<feature type="modified residue" description="4-aspartylphosphate" evidence="4">
    <location>
        <position position="55"/>
    </location>
</feature>
<keyword evidence="4" id="KW-0597">Phosphoprotein</keyword>
<dbReference type="NCBIfam" id="TIGR00254">
    <property type="entry name" value="GGDEF"/>
    <property type="match status" value="1"/>
</dbReference>
<dbReference type="PANTHER" id="PTHR45138:SF9">
    <property type="entry name" value="DIGUANYLATE CYCLASE DGCM-RELATED"/>
    <property type="match status" value="1"/>
</dbReference>
<dbReference type="Gene3D" id="3.30.70.270">
    <property type="match status" value="1"/>
</dbReference>
<dbReference type="PANTHER" id="PTHR45138">
    <property type="entry name" value="REGULATORY COMPONENTS OF SENSORY TRANSDUCTION SYSTEM"/>
    <property type="match status" value="1"/>
</dbReference>
<name>L8J8Q7_9GAMM</name>
<dbReference type="CDD" id="cd01949">
    <property type="entry name" value="GGDEF"/>
    <property type="match status" value="1"/>
</dbReference>
<feature type="domain" description="GGDEF" evidence="6">
    <location>
        <begin position="281"/>
        <end position="411"/>
    </location>
</feature>
<feature type="domain" description="Response regulatory" evidence="5">
    <location>
        <begin position="126"/>
        <end position="243"/>
    </location>
</feature>
<dbReference type="GO" id="GO:0052621">
    <property type="term" value="F:diguanylate cyclase activity"/>
    <property type="evidence" value="ECO:0007669"/>
    <property type="project" value="UniProtKB-EC"/>
</dbReference>
<dbReference type="PROSITE" id="PS50110">
    <property type="entry name" value="RESPONSE_REGULATORY"/>
    <property type="match status" value="2"/>
</dbReference>
<accession>L8J8Q7</accession>
<dbReference type="InterPro" id="IPR000160">
    <property type="entry name" value="GGDEF_dom"/>
</dbReference>
<comment type="catalytic activity">
    <reaction evidence="3">
        <text>2 GTP = 3',3'-c-di-GMP + 2 diphosphate</text>
        <dbReference type="Rhea" id="RHEA:24898"/>
        <dbReference type="ChEBI" id="CHEBI:33019"/>
        <dbReference type="ChEBI" id="CHEBI:37565"/>
        <dbReference type="ChEBI" id="CHEBI:58805"/>
        <dbReference type="EC" id="2.7.7.65"/>
    </reaction>
</comment>
<keyword evidence="8" id="KW-1185">Reference proteome</keyword>
<dbReference type="Pfam" id="PF00072">
    <property type="entry name" value="Response_reg"/>
    <property type="match status" value="2"/>
</dbReference>
<protein>
    <recommendedName>
        <fullName evidence="2">diguanylate cyclase</fullName>
        <ecNumber evidence="2">2.7.7.65</ecNumber>
    </recommendedName>
</protein>
<organism evidence="7 8">
    <name type="scientific">Photobacterium marinum</name>
    <dbReference type="NCBI Taxonomy" id="1056511"/>
    <lineage>
        <taxon>Bacteria</taxon>
        <taxon>Pseudomonadati</taxon>
        <taxon>Pseudomonadota</taxon>
        <taxon>Gammaproteobacteria</taxon>
        <taxon>Vibrionales</taxon>
        <taxon>Vibrionaceae</taxon>
        <taxon>Photobacterium</taxon>
    </lineage>
</organism>
<dbReference type="AlphaFoldDB" id="L8J8Q7"/>
<dbReference type="FunFam" id="3.30.70.270:FF:000001">
    <property type="entry name" value="Diguanylate cyclase domain protein"/>
    <property type="match status" value="1"/>
</dbReference>
<comment type="caution">
    <text evidence="7">The sequence shown here is derived from an EMBL/GenBank/DDBJ whole genome shotgun (WGS) entry which is preliminary data.</text>
</comment>
<dbReference type="InterPro" id="IPR043128">
    <property type="entry name" value="Rev_trsase/Diguanyl_cyclase"/>
</dbReference>
<dbReference type="PATRIC" id="fig|1056511.3.peg.2834"/>
<dbReference type="OrthoDB" id="9812260at2"/>
<proteinExistence type="predicted"/>
<reference evidence="7 8" key="1">
    <citation type="submission" date="2012-12" db="EMBL/GenBank/DDBJ databases">
        <title>Genome Assembly of Photobacterium sp. AK15.</title>
        <authorList>
            <person name="Khatri I."/>
            <person name="Vaidya B."/>
            <person name="Srinivas T.N.R."/>
            <person name="Subramanian S."/>
            <person name="Pinnaka A."/>
        </authorList>
    </citation>
    <scope>NUCLEOTIDE SEQUENCE [LARGE SCALE GENOMIC DNA]</scope>
    <source>
        <strain evidence="7 8">AK15</strain>
    </source>
</reference>
<dbReference type="PROSITE" id="PS50887">
    <property type="entry name" value="GGDEF"/>
    <property type="match status" value="1"/>
</dbReference>
<dbReference type="SMART" id="SM00448">
    <property type="entry name" value="REC"/>
    <property type="match status" value="2"/>
</dbReference>
<evidence type="ECO:0000259" key="6">
    <source>
        <dbReference type="PROSITE" id="PS50887"/>
    </source>
</evidence>
<dbReference type="RefSeq" id="WP_007466576.1">
    <property type="nucleotide sequence ID" value="NZ_AMZO01000020.1"/>
</dbReference>
<dbReference type="EMBL" id="AMZO01000020">
    <property type="protein sequence ID" value="ELR65186.1"/>
    <property type="molecule type" value="Genomic_DNA"/>
</dbReference>
<dbReference type="GO" id="GO:1902201">
    <property type="term" value="P:negative regulation of bacterial-type flagellum-dependent cell motility"/>
    <property type="evidence" value="ECO:0007669"/>
    <property type="project" value="TreeGrafter"/>
</dbReference>
<dbReference type="GO" id="GO:0043709">
    <property type="term" value="P:cell adhesion involved in single-species biofilm formation"/>
    <property type="evidence" value="ECO:0007669"/>
    <property type="project" value="TreeGrafter"/>
</dbReference>
<dbReference type="Proteomes" id="UP000011134">
    <property type="component" value="Unassembled WGS sequence"/>
</dbReference>
<dbReference type="SUPFAM" id="SSF55073">
    <property type="entry name" value="Nucleotide cyclase"/>
    <property type="match status" value="1"/>
</dbReference>
<dbReference type="InterPro" id="IPR029787">
    <property type="entry name" value="Nucleotide_cyclase"/>
</dbReference>
<evidence type="ECO:0000256" key="1">
    <source>
        <dbReference type="ARBA" id="ARBA00001946"/>
    </source>
</evidence>
<dbReference type="EC" id="2.7.7.65" evidence="2"/>
<dbReference type="SUPFAM" id="SSF52172">
    <property type="entry name" value="CheY-like"/>
    <property type="match status" value="2"/>
</dbReference>
<dbReference type="Pfam" id="PF00990">
    <property type="entry name" value="GGDEF"/>
    <property type="match status" value="1"/>
</dbReference>
<evidence type="ECO:0000313" key="8">
    <source>
        <dbReference type="Proteomes" id="UP000011134"/>
    </source>
</evidence>
<evidence type="ECO:0000256" key="3">
    <source>
        <dbReference type="ARBA" id="ARBA00034247"/>
    </source>
</evidence>
<evidence type="ECO:0000256" key="2">
    <source>
        <dbReference type="ARBA" id="ARBA00012528"/>
    </source>
</evidence>
<feature type="modified residue" description="4-aspartylphosphate" evidence="4">
    <location>
        <position position="176"/>
    </location>
</feature>
<evidence type="ECO:0000256" key="4">
    <source>
        <dbReference type="PROSITE-ProRule" id="PRU00169"/>
    </source>
</evidence>
<evidence type="ECO:0000313" key="7">
    <source>
        <dbReference type="EMBL" id="ELR65186.1"/>
    </source>
</evidence>